<dbReference type="EMBL" id="BFAV01000104">
    <property type="protein sequence ID" value="GBF33563.1"/>
    <property type="molecule type" value="Genomic_DNA"/>
</dbReference>
<dbReference type="Pfam" id="PF01077">
    <property type="entry name" value="NIR_SIR"/>
    <property type="match status" value="1"/>
</dbReference>
<dbReference type="GO" id="GO:0046872">
    <property type="term" value="F:metal ion binding"/>
    <property type="evidence" value="ECO:0007669"/>
    <property type="project" value="UniProtKB-KW"/>
</dbReference>
<dbReference type="Gene3D" id="3.30.413.10">
    <property type="entry name" value="Sulfite Reductase Hemoprotein, domain 1"/>
    <property type="match status" value="1"/>
</dbReference>
<dbReference type="InterPro" id="IPR005117">
    <property type="entry name" value="NiRdtase/SiRdtase_haem-b_fer"/>
</dbReference>
<gene>
    <name evidence="10" type="ORF">DCCM_2665</name>
</gene>
<evidence type="ECO:0000259" key="9">
    <source>
        <dbReference type="Pfam" id="PF03460"/>
    </source>
</evidence>
<dbReference type="PANTHER" id="PTHR43809">
    <property type="entry name" value="NITRITE REDUCTASE (NADH) LARGE SUBUNIT"/>
    <property type="match status" value="1"/>
</dbReference>
<dbReference type="SUPFAM" id="SSF55124">
    <property type="entry name" value="Nitrite/Sulfite reductase N-terminal domain-like"/>
    <property type="match status" value="1"/>
</dbReference>
<dbReference type="InterPro" id="IPR036136">
    <property type="entry name" value="Nit/Sulf_reduc_fer-like_dom_sf"/>
</dbReference>
<proteinExistence type="predicted"/>
<evidence type="ECO:0000256" key="7">
    <source>
        <dbReference type="SAM" id="MobiDB-lite"/>
    </source>
</evidence>
<feature type="region of interest" description="Disordered" evidence="7">
    <location>
        <begin position="1"/>
        <end position="20"/>
    </location>
</feature>
<evidence type="ECO:0000256" key="1">
    <source>
        <dbReference type="ARBA" id="ARBA00022485"/>
    </source>
</evidence>
<comment type="caution">
    <text evidence="10">The sequence shown here is derived from an EMBL/GenBank/DDBJ whole genome shotgun (WGS) entry which is preliminary data.</text>
</comment>
<accession>A0A2L2XCW8</accession>
<dbReference type="PIRSF" id="PIRSF037487">
    <property type="entry name" value="Sulfite_red_assimil"/>
    <property type="match status" value="1"/>
</dbReference>
<dbReference type="InterPro" id="IPR052034">
    <property type="entry name" value="NasD-like"/>
</dbReference>
<evidence type="ECO:0000256" key="5">
    <source>
        <dbReference type="ARBA" id="ARBA00023004"/>
    </source>
</evidence>
<evidence type="ECO:0000256" key="3">
    <source>
        <dbReference type="ARBA" id="ARBA00022723"/>
    </source>
</evidence>
<evidence type="ECO:0000313" key="11">
    <source>
        <dbReference type="Proteomes" id="UP000239549"/>
    </source>
</evidence>
<dbReference type="OrthoDB" id="9800558at2"/>
<keyword evidence="6" id="KW-0411">Iron-sulfur</keyword>
<reference evidence="11" key="1">
    <citation type="submission" date="2018-02" db="EMBL/GenBank/DDBJ databases">
        <title>Genome sequence of Desulfocucumis palustris strain NAW-5.</title>
        <authorList>
            <person name="Watanabe M."/>
            <person name="Kojima H."/>
            <person name="Fukui M."/>
        </authorList>
    </citation>
    <scope>NUCLEOTIDE SEQUENCE [LARGE SCALE GENOMIC DNA]</scope>
    <source>
        <strain evidence="11">NAW-5</strain>
    </source>
</reference>
<dbReference type="Gene3D" id="3.90.480.20">
    <property type="match status" value="1"/>
</dbReference>
<evidence type="ECO:0000259" key="8">
    <source>
        <dbReference type="Pfam" id="PF01077"/>
    </source>
</evidence>
<sequence>MDRAQEMTSQTDSRYRHNSTDRDMLDKGAILQRDGTYAIAPHIPGGVIMDFNLLRKIADVAEKYKCAAVKATSSQRLAIVGLKKEDVDSAWRELGIAPGAAIGLCVRSVKFCPGTTFCKRGQQDAVGLGMSIDKKYHGMTLPSKFKISVSGCPNKCMDAAVIDFGVMGTSKGFTVYVGGNGGVTPRFGQKLVEEATSDQVMGILDRCIDYYKSQARTNERLGKFIDRVGFDAFRENVLQQAAVH</sequence>
<keyword evidence="2" id="KW-0349">Heme</keyword>
<organism evidence="10 11">
    <name type="scientific">Desulfocucumis palustris</name>
    <dbReference type="NCBI Taxonomy" id="1898651"/>
    <lineage>
        <taxon>Bacteria</taxon>
        <taxon>Bacillati</taxon>
        <taxon>Bacillota</taxon>
        <taxon>Clostridia</taxon>
        <taxon>Eubacteriales</taxon>
        <taxon>Desulfocucumaceae</taxon>
        <taxon>Desulfocucumis</taxon>
    </lineage>
</organism>
<keyword evidence="5" id="KW-0408">Iron</keyword>
<keyword evidence="4" id="KW-0560">Oxidoreductase</keyword>
<dbReference type="GO" id="GO:0051539">
    <property type="term" value="F:4 iron, 4 sulfur cluster binding"/>
    <property type="evidence" value="ECO:0007669"/>
    <property type="project" value="UniProtKB-KW"/>
</dbReference>
<dbReference type="InterPro" id="IPR045854">
    <property type="entry name" value="NO2/SO3_Rdtase_4Fe4S_sf"/>
</dbReference>
<keyword evidence="11" id="KW-1185">Reference proteome</keyword>
<dbReference type="SUPFAM" id="SSF56014">
    <property type="entry name" value="Nitrite and sulphite reductase 4Fe-4S domain-like"/>
    <property type="match status" value="1"/>
</dbReference>
<feature type="domain" description="Nitrite/sulphite reductase 4Fe-4S" evidence="8">
    <location>
        <begin position="105"/>
        <end position="240"/>
    </location>
</feature>
<evidence type="ECO:0000256" key="4">
    <source>
        <dbReference type="ARBA" id="ARBA00023002"/>
    </source>
</evidence>
<dbReference type="Pfam" id="PF03460">
    <property type="entry name" value="NIR_SIR_ferr"/>
    <property type="match status" value="1"/>
</dbReference>
<dbReference type="RefSeq" id="WP_104371936.1">
    <property type="nucleotide sequence ID" value="NZ_BFAV01000104.1"/>
</dbReference>
<dbReference type="GO" id="GO:0016491">
    <property type="term" value="F:oxidoreductase activity"/>
    <property type="evidence" value="ECO:0007669"/>
    <property type="project" value="UniProtKB-KW"/>
</dbReference>
<feature type="compositionally biased region" description="Polar residues" evidence="7">
    <location>
        <begin position="1"/>
        <end position="12"/>
    </location>
</feature>
<evidence type="ECO:0000313" key="10">
    <source>
        <dbReference type="EMBL" id="GBF33563.1"/>
    </source>
</evidence>
<evidence type="ECO:0000256" key="2">
    <source>
        <dbReference type="ARBA" id="ARBA00022617"/>
    </source>
</evidence>
<name>A0A2L2XCW8_9FIRM</name>
<evidence type="ECO:0000256" key="6">
    <source>
        <dbReference type="ARBA" id="ARBA00023014"/>
    </source>
</evidence>
<feature type="domain" description="Nitrite/Sulfite reductase ferredoxin-like" evidence="9">
    <location>
        <begin position="31"/>
        <end position="94"/>
    </location>
</feature>
<dbReference type="AlphaFoldDB" id="A0A2L2XCW8"/>
<dbReference type="Proteomes" id="UP000239549">
    <property type="component" value="Unassembled WGS sequence"/>
</dbReference>
<protein>
    <submittedName>
        <fullName evidence="10">Sulfite reductase</fullName>
    </submittedName>
</protein>
<dbReference type="PROSITE" id="PS00365">
    <property type="entry name" value="NIR_SIR"/>
    <property type="match status" value="1"/>
</dbReference>
<dbReference type="PANTHER" id="PTHR43809:SF1">
    <property type="entry name" value="NITRITE REDUCTASE (NADH) LARGE SUBUNIT"/>
    <property type="match status" value="1"/>
</dbReference>
<dbReference type="InterPro" id="IPR017220">
    <property type="entry name" value="Sulphite_reductase_assimil"/>
</dbReference>
<dbReference type="PRINTS" id="PR00397">
    <property type="entry name" value="SIROHAEM"/>
</dbReference>
<keyword evidence="3" id="KW-0479">Metal-binding</keyword>
<dbReference type="InterPro" id="IPR006066">
    <property type="entry name" value="NO2/SO3_Rdtase_FeS/sirohaem_BS"/>
</dbReference>
<dbReference type="GO" id="GO:0020037">
    <property type="term" value="F:heme binding"/>
    <property type="evidence" value="ECO:0007669"/>
    <property type="project" value="InterPro"/>
</dbReference>
<dbReference type="InterPro" id="IPR006067">
    <property type="entry name" value="NO2/SO3_Rdtase_4Fe4S_dom"/>
</dbReference>
<keyword evidence="1" id="KW-0004">4Fe-4S</keyword>